<protein>
    <submittedName>
        <fullName evidence="3">Peptidase M6</fullName>
    </submittedName>
</protein>
<feature type="chain" id="PRO_5044381086" evidence="2">
    <location>
        <begin position="30"/>
        <end position="399"/>
    </location>
</feature>
<accession>A0A2G1XNP3</accession>
<dbReference type="OrthoDB" id="8780795at2"/>
<dbReference type="NCBIfam" id="TIGR03296">
    <property type="entry name" value="M6dom_TIGR03296"/>
    <property type="match status" value="1"/>
</dbReference>
<keyword evidence="4" id="KW-1185">Reference proteome</keyword>
<dbReference type="GO" id="GO:0008233">
    <property type="term" value="F:peptidase activity"/>
    <property type="evidence" value="ECO:0007669"/>
    <property type="project" value="InterPro"/>
</dbReference>
<dbReference type="InterPro" id="IPR008757">
    <property type="entry name" value="Peptidase_M6-like_domain"/>
</dbReference>
<dbReference type="EMBL" id="NHZO01000070">
    <property type="protein sequence ID" value="PHQ52857.1"/>
    <property type="molecule type" value="Genomic_DNA"/>
</dbReference>
<evidence type="ECO:0000313" key="4">
    <source>
        <dbReference type="Proteomes" id="UP000222531"/>
    </source>
</evidence>
<evidence type="ECO:0000256" key="1">
    <source>
        <dbReference type="SAM" id="MobiDB-lite"/>
    </source>
</evidence>
<dbReference type="GO" id="GO:0006508">
    <property type="term" value="P:proteolysis"/>
    <property type="evidence" value="ECO:0007669"/>
    <property type="project" value="InterPro"/>
</dbReference>
<evidence type="ECO:0000313" key="3">
    <source>
        <dbReference type="EMBL" id="PHQ52857.1"/>
    </source>
</evidence>
<dbReference type="PANTHER" id="PTHR41775">
    <property type="entry name" value="SECRETED PROTEIN-RELATED"/>
    <property type="match status" value="1"/>
</dbReference>
<dbReference type="PANTHER" id="PTHR41775:SF1">
    <property type="entry name" value="PEPTIDASE M6-LIKE DOMAIN-CONTAINING PROTEIN"/>
    <property type="match status" value="1"/>
</dbReference>
<dbReference type="RefSeq" id="WP_099197875.1">
    <property type="nucleotide sequence ID" value="NZ_NHZO01000070.1"/>
</dbReference>
<feature type="region of interest" description="Disordered" evidence="1">
    <location>
        <begin position="339"/>
        <end position="363"/>
    </location>
</feature>
<name>A0A2G1XNP3_STRCJ</name>
<feature type="region of interest" description="Disordered" evidence="1">
    <location>
        <begin position="26"/>
        <end position="63"/>
    </location>
</feature>
<sequence length="399" mass="42907">MPRPRLTGRLFTAVLSLTLLTAATAPATAAQGPPRAGRDPAGRCALPGRTGYTDEGHDTDPVQFRRPLGTLRLAMVFVDFPDAPATGPTGDVAAQLLPGANWLRDASYGKVRLAVTPARSWVRMPKPSTAYGFERGLSHEQHERYVRDAVTAADPYTDFSRYDMVYVVPPRNAPAISFSPAYLFDPAASGVVADGTRIKWAVTFGQDMWRWGPRLVGHETAHLFGLPDLYAFDGSDVHRYVGGWDVMGLVSGAAPHYSGWHAWKLGWLDDDQVACRATPGTDTVRLTPVEYRGGGTKAAVVRTSPTTAYVVESRRAVAADARACSTGVLVYRVDSATPTGHGPVRVQDARPDATPPAGCGQLDDAAYRAGQSFTDPASGVRVDVLDSRDGSDTVRITRR</sequence>
<dbReference type="Proteomes" id="UP000222531">
    <property type="component" value="Unassembled WGS sequence"/>
</dbReference>
<evidence type="ECO:0000256" key="2">
    <source>
        <dbReference type="SAM" id="SignalP"/>
    </source>
</evidence>
<organism evidence="3 4">
    <name type="scientific">Streptomyces cinnamoneus</name>
    <name type="common">Streptoverticillium cinnamoneum</name>
    <dbReference type="NCBI Taxonomy" id="53446"/>
    <lineage>
        <taxon>Bacteria</taxon>
        <taxon>Bacillati</taxon>
        <taxon>Actinomycetota</taxon>
        <taxon>Actinomycetes</taxon>
        <taxon>Kitasatosporales</taxon>
        <taxon>Streptomycetaceae</taxon>
        <taxon>Streptomyces</taxon>
        <taxon>Streptomyces cinnamoneus group</taxon>
    </lineage>
</organism>
<reference evidence="3 4" key="1">
    <citation type="journal article" date="2017" name="Biochemistry">
        <title>Identification of the Biosynthetic Pathway for the Antibiotic Bicyclomycin.</title>
        <authorList>
            <person name="Patteson J."/>
            <person name="Cai W."/>
            <person name="Johnson R.A."/>
            <person name="Santa Maria K."/>
            <person name="Li B."/>
        </authorList>
    </citation>
    <scope>NUCLEOTIDE SEQUENCE [LARGE SCALE GENOMIC DNA]</scope>
    <source>
        <strain evidence="3 4">ATCC 21532</strain>
    </source>
</reference>
<dbReference type="AlphaFoldDB" id="A0A2G1XNP3"/>
<feature type="signal peptide" evidence="2">
    <location>
        <begin position="1"/>
        <end position="29"/>
    </location>
</feature>
<comment type="caution">
    <text evidence="3">The sequence shown here is derived from an EMBL/GenBank/DDBJ whole genome shotgun (WGS) entry which is preliminary data.</text>
</comment>
<proteinExistence type="predicted"/>
<gene>
    <name evidence="3" type="ORF">BLA24_04600</name>
</gene>
<keyword evidence="2" id="KW-0732">Signal</keyword>